<evidence type="ECO:0000313" key="3">
    <source>
        <dbReference type="Proteomes" id="UP001519460"/>
    </source>
</evidence>
<keyword evidence="1" id="KW-0812">Transmembrane</keyword>
<dbReference type="Proteomes" id="UP001519460">
    <property type="component" value="Unassembled WGS sequence"/>
</dbReference>
<dbReference type="AlphaFoldDB" id="A0ABD0K843"/>
<feature type="transmembrane region" description="Helical" evidence="1">
    <location>
        <begin position="26"/>
        <end position="49"/>
    </location>
</feature>
<gene>
    <name evidence="2" type="ORF">BaRGS_00025540</name>
</gene>
<organism evidence="2 3">
    <name type="scientific">Batillaria attramentaria</name>
    <dbReference type="NCBI Taxonomy" id="370345"/>
    <lineage>
        <taxon>Eukaryota</taxon>
        <taxon>Metazoa</taxon>
        <taxon>Spiralia</taxon>
        <taxon>Lophotrochozoa</taxon>
        <taxon>Mollusca</taxon>
        <taxon>Gastropoda</taxon>
        <taxon>Caenogastropoda</taxon>
        <taxon>Sorbeoconcha</taxon>
        <taxon>Cerithioidea</taxon>
        <taxon>Batillariidae</taxon>
        <taxon>Batillaria</taxon>
    </lineage>
</organism>
<evidence type="ECO:0000256" key="1">
    <source>
        <dbReference type="SAM" id="Phobius"/>
    </source>
</evidence>
<name>A0ABD0K843_9CAEN</name>
<dbReference type="EMBL" id="JACVVK020000230">
    <property type="protein sequence ID" value="KAK7483247.1"/>
    <property type="molecule type" value="Genomic_DNA"/>
</dbReference>
<keyword evidence="3" id="KW-1185">Reference proteome</keyword>
<keyword evidence="1" id="KW-1133">Transmembrane helix</keyword>
<evidence type="ECO:0000313" key="2">
    <source>
        <dbReference type="EMBL" id="KAK7483247.1"/>
    </source>
</evidence>
<accession>A0ABD0K843</accession>
<reference evidence="2 3" key="1">
    <citation type="journal article" date="2023" name="Sci. Data">
        <title>Genome assembly of the Korean intertidal mud-creeper Batillaria attramentaria.</title>
        <authorList>
            <person name="Patra A.K."/>
            <person name="Ho P.T."/>
            <person name="Jun S."/>
            <person name="Lee S.J."/>
            <person name="Kim Y."/>
            <person name="Won Y.J."/>
        </authorList>
    </citation>
    <scope>NUCLEOTIDE SEQUENCE [LARGE SCALE GENOMIC DNA]</scope>
    <source>
        <strain evidence="2">Wonlab-2016</strain>
    </source>
</reference>
<comment type="caution">
    <text evidence="2">The sequence shown here is derived from an EMBL/GenBank/DDBJ whole genome shotgun (WGS) entry which is preliminary data.</text>
</comment>
<keyword evidence="1" id="KW-0472">Membrane</keyword>
<protein>
    <submittedName>
        <fullName evidence="2">Uncharacterized protein</fullName>
    </submittedName>
</protein>
<proteinExistence type="predicted"/>
<sequence length="145" mass="16645">MVLTSPYRSTSVRRLSAYDVSSCWRLFSYGGLVSVEVVLESLLLVFLVYSRWGNSLDHFSRPRLSSKLAEKNILCSALEEMYWFSKKIGLMFTFTRLQVTELSERPVCCSSLQTTISLPAQWNKILTGHYDPCVFNRAKPMRQSS</sequence>